<feature type="compositionally biased region" description="Basic and acidic residues" evidence="2">
    <location>
        <begin position="269"/>
        <end position="279"/>
    </location>
</feature>
<dbReference type="PROSITE" id="PS50089">
    <property type="entry name" value="ZF_RING_2"/>
    <property type="match status" value="1"/>
</dbReference>
<feature type="compositionally biased region" description="Low complexity" evidence="2">
    <location>
        <begin position="142"/>
        <end position="178"/>
    </location>
</feature>
<feature type="region of interest" description="Disordered" evidence="2">
    <location>
        <begin position="255"/>
        <end position="279"/>
    </location>
</feature>
<dbReference type="InterPro" id="IPR001841">
    <property type="entry name" value="Znf_RING"/>
</dbReference>
<reference evidence="5" key="1">
    <citation type="submission" date="2020-06" db="EMBL/GenBank/DDBJ databases">
        <authorList>
            <consortium name="Plant Systems Biology data submission"/>
        </authorList>
    </citation>
    <scope>NUCLEOTIDE SEQUENCE</scope>
    <source>
        <strain evidence="5">D6</strain>
    </source>
</reference>
<dbReference type="Proteomes" id="UP001153069">
    <property type="component" value="Unassembled WGS sequence"/>
</dbReference>
<evidence type="ECO:0000256" key="2">
    <source>
        <dbReference type="SAM" id="MobiDB-lite"/>
    </source>
</evidence>
<feature type="transmembrane region" description="Helical" evidence="3">
    <location>
        <begin position="45"/>
        <end position="68"/>
    </location>
</feature>
<keyword evidence="3" id="KW-0472">Membrane</keyword>
<keyword evidence="1" id="KW-0863">Zinc-finger</keyword>
<dbReference type="CDD" id="cd16448">
    <property type="entry name" value="RING-H2"/>
    <property type="match status" value="1"/>
</dbReference>
<protein>
    <recommendedName>
        <fullName evidence="4">RING-type domain-containing protein</fullName>
    </recommendedName>
</protein>
<evidence type="ECO:0000256" key="3">
    <source>
        <dbReference type="SAM" id="Phobius"/>
    </source>
</evidence>
<keyword evidence="3" id="KW-0812">Transmembrane</keyword>
<proteinExistence type="predicted"/>
<dbReference type="SUPFAM" id="SSF57850">
    <property type="entry name" value="RING/U-box"/>
    <property type="match status" value="1"/>
</dbReference>
<evidence type="ECO:0000313" key="6">
    <source>
        <dbReference type="Proteomes" id="UP001153069"/>
    </source>
</evidence>
<sequence>MSIFKNNNNLLRGLEDEEVFFVNDDKYAEYAKVQDSEDEEDGSEFPLWAAMLSLAAFAILLTAVVFYISYKQEWCCGVHNKKEAEDVEEGETKKIPTKTFQDSTRFERLTPSVAFQEGEEYSQTIKSEGSDSLNNIDASKQNARASNTTVSSSTSSNSNRASNSIRASTATTRSSNVASIRQSVITPRCVLCSKKYQIGEPVTHSSNPECHHEYHEACLTKHWAKAKGDKKDKCPVCKEVYVVESLSPSQHFSTLELNKRQSGTSMRDSSMKEMEPFAE</sequence>
<feature type="region of interest" description="Disordered" evidence="2">
    <location>
        <begin position="140"/>
        <end position="178"/>
    </location>
</feature>
<evidence type="ECO:0000256" key="1">
    <source>
        <dbReference type="PROSITE-ProRule" id="PRU00175"/>
    </source>
</evidence>
<dbReference type="OrthoDB" id="8062037at2759"/>
<name>A0A9N8F5J3_9STRA</name>
<organism evidence="5 6">
    <name type="scientific">Seminavis robusta</name>
    <dbReference type="NCBI Taxonomy" id="568900"/>
    <lineage>
        <taxon>Eukaryota</taxon>
        <taxon>Sar</taxon>
        <taxon>Stramenopiles</taxon>
        <taxon>Ochrophyta</taxon>
        <taxon>Bacillariophyta</taxon>
        <taxon>Bacillariophyceae</taxon>
        <taxon>Bacillariophycidae</taxon>
        <taxon>Naviculales</taxon>
        <taxon>Naviculaceae</taxon>
        <taxon>Seminavis</taxon>
    </lineage>
</organism>
<feature type="compositionally biased region" description="Polar residues" evidence="2">
    <location>
        <begin position="255"/>
        <end position="268"/>
    </location>
</feature>
<keyword evidence="6" id="KW-1185">Reference proteome</keyword>
<comment type="caution">
    <text evidence="5">The sequence shown here is derived from an EMBL/GenBank/DDBJ whole genome shotgun (WGS) entry which is preliminary data.</text>
</comment>
<dbReference type="AlphaFoldDB" id="A0A9N8F5J3"/>
<accession>A0A9N8F5J3</accession>
<keyword evidence="1" id="KW-0862">Zinc</keyword>
<gene>
    <name evidence="5" type="ORF">SEMRO_3398_G347580.1</name>
</gene>
<dbReference type="GO" id="GO:0008270">
    <property type="term" value="F:zinc ion binding"/>
    <property type="evidence" value="ECO:0007669"/>
    <property type="project" value="UniProtKB-KW"/>
</dbReference>
<evidence type="ECO:0000259" key="4">
    <source>
        <dbReference type="PROSITE" id="PS50089"/>
    </source>
</evidence>
<keyword evidence="1" id="KW-0479">Metal-binding</keyword>
<dbReference type="Gene3D" id="3.30.40.10">
    <property type="entry name" value="Zinc/RING finger domain, C3HC4 (zinc finger)"/>
    <property type="match status" value="1"/>
</dbReference>
<dbReference type="InterPro" id="IPR013083">
    <property type="entry name" value="Znf_RING/FYVE/PHD"/>
</dbReference>
<dbReference type="EMBL" id="CAICTM010003396">
    <property type="protein sequence ID" value="CAB9531290.1"/>
    <property type="molecule type" value="Genomic_DNA"/>
</dbReference>
<keyword evidence="3" id="KW-1133">Transmembrane helix</keyword>
<evidence type="ECO:0000313" key="5">
    <source>
        <dbReference type="EMBL" id="CAB9531290.1"/>
    </source>
</evidence>
<feature type="domain" description="RING-type" evidence="4">
    <location>
        <begin position="189"/>
        <end position="238"/>
    </location>
</feature>